<dbReference type="SUPFAM" id="SSF53335">
    <property type="entry name" value="S-adenosyl-L-methionine-dependent methyltransferases"/>
    <property type="match status" value="1"/>
</dbReference>
<accession>A0A2G6MUG1</accession>
<dbReference type="Gene3D" id="3.40.50.150">
    <property type="entry name" value="Vaccinia Virus protein VP39"/>
    <property type="match status" value="1"/>
</dbReference>
<feature type="domain" description="Methyltransferase type 11" evidence="1">
    <location>
        <begin position="275"/>
        <end position="325"/>
    </location>
</feature>
<evidence type="ECO:0000259" key="1">
    <source>
        <dbReference type="Pfam" id="PF08241"/>
    </source>
</evidence>
<dbReference type="InterPro" id="IPR046357">
    <property type="entry name" value="PPIase_dom_sf"/>
</dbReference>
<dbReference type="CDD" id="cd02440">
    <property type="entry name" value="AdoMet_MTases"/>
    <property type="match status" value="1"/>
</dbReference>
<dbReference type="InterPro" id="IPR029063">
    <property type="entry name" value="SAM-dependent_MTases_sf"/>
</dbReference>
<dbReference type="Proteomes" id="UP000231203">
    <property type="component" value="Unassembled WGS sequence"/>
</dbReference>
<gene>
    <name evidence="2" type="ORF">CSA25_01150</name>
</gene>
<sequence>MLTTGESIADIVFRLEWKSALAAHTQVQYAKKVNFWRDCFPDKLYQDLIGKAAHAVVQRRFAPGEFLPLPDEKKIFDIAPSQFGQKTHGKQLTARRGRFYPKGILAGIPNVFSENIEPFRVLEAEETHIRVDFNHPLAGKPILVGADILKIHPTKDERGGSCTDWTEILTREAGMQAGWQTESTDFFSNNPFERMDEKTDRLFYQLPRFVSHMDDCAKKTVMDVYGQYLKPGMGVLDLMASWESHLPADLSFSKVTGLGLNHSELSENPVLSNHLVHDLNKRPALPFGDDTYDAVVCTASVEYLTQPFKVFQEVCRVLKPEGVFALTFSNRWFPPKAISIWTRLHEFERMGLVTAYFLEAGGFDTIETFSSSGFPRPQTDPYYGQYVWSDPVYAVTGRKCRA</sequence>
<dbReference type="GO" id="GO:0008757">
    <property type="term" value="F:S-adenosylmethionine-dependent methyltransferase activity"/>
    <property type="evidence" value="ECO:0007669"/>
    <property type="project" value="InterPro"/>
</dbReference>
<dbReference type="EMBL" id="PDTI01000011">
    <property type="protein sequence ID" value="PIE63279.1"/>
    <property type="molecule type" value="Genomic_DNA"/>
</dbReference>
<dbReference type="AlphaFoldDB" id="A0A2G6MUG1"/>
<dbReference type="PANTHER" id="PTHR43036:SF2">
    <property type="entry name" value="OS04G0481300 PROTEIN"/>
    <property type="match status" value="1"/>
</dbReference>
<reference evidence="2 3" key="1">
    <citation type="submission" date="2017-10" db="EMBL/GenBank/DDBJ databases">
        <title>Novel microbial diversity and functional potential in the marine mammal oral microbiome.</title>
        <authorList>
            <person name="Dudek N.K."/>
            <person name="Sun C.L."/>
            <person name="Burstein D."/>
            <person name="Kantor R.S."/>
            <person name="Aliaga Goltsman D.S."/>
            <person name="Bik E.M."/>
            <person name="Thomas B.C."/>
            <person name="Banfield J.F."/>
            <person name="Relman D.A."/>
        </authorList>
    </citation>
    <scope>NUCLEOTIDE SEQUENCE [LARGE SCALE GENOMIC DNA]</scope>
    <source>
        <strain evidence="2">DOLJORAL78_47_202</strain>
    </source>
</reference>
<protein>
    <recommendedName>
        <fullName evidence="1">Methyltransferase type 11 domain-containing protein</fullName>
    </recommendedName>
</protein>
<dbReference type="GO" id="GO:0003755">
    <property type="term" value="F:peptidyl-prolyl cis-trans isomerase activity"/>
    <property type="evidence" value="ECO:0007669"/>
    <property type="project" value="InterPro"/>
</dbReference>
<organism evidence="2 3">
    <name type="scientific">Desulfobacter postgatei</name>
    <dbReference type="NCBI Taxonomy" id="2293"/>
    <lineage>
        <taxon>Bacteria</taxon>
        <taxon>Pseudomonadati</taxon>
        <taxon>Thermodesulfobacteriota</taxon>
        <taxon>Desulfobacteria</taxon>
        <taxon>Desulfobacterales</taxon>
        <taxon>Desulfobacteraceae</taxon>
        <taxon>Desulfobacter</taxon>
    </lineage>
</organism>
<dbReference type="Gene3D" id="3.10.50.40">
    <property type="match status" value="1"/>
</dbReference>
<dbReference type="PANTHER" id="PTHR43036">
    <property type="entry name" value="OSJNBB0011N17.9 PROTEIN"/>
    <property type="match status" value="1"/>
</dbReference>
<dbReference type="Pfam" id="PF08241">
    <property type="entry name" value="Methyltransf_11"/>
    <property type="match status" value="1"/>
</dbReference>
<dbReference type="InterPro" id="IPR013216">
    <property type="entry name" value="Methyltransf_11"/>
</dbReference>
<comment type="caution">
    <text evidence="2">The sequence shown here is derived from an EMBL/GenBank/DDBJ whole genome shotgun (WGS) entry which is preliminary data.</text>
</comment>
<name>A0A2G6MUG1_9BACT</name>
<evidence type="ECO:0000313" key="3">
    <source>
        <dbReference type="Proteomes" id="UP000231203"/>
    </source>
</evidence>
<proteinExistence type="predicted"/>
<evidence type="ECO:0000313" key="2">
    <source>
        <dbReference type="EMBL" id="PIE63279.1"/>
    </source>
</evidence>
<dbReference type="SUPFAM" id="SSF54534">
    <property type="entry name" value="FKBP-like"/>
    <property type="match status" value="1"/>
</dbReference>